<proteinExistence type="predicted"/>
<dbReference type="Proteomes" id="UP000274504">
    <property type="component" value="Unassembled WGS sequence"/>
</dbReference>
<protein>
    <submittedName>
        <fullName evidence="4">Myelin basic protein</fullName>
    </submittedName>
</protein>
<evidence type="ECO:0000313" key="3">
    <source>
        <dbReference type="Proteomes" id="UP000274504"/>
    </source>
</evidence>
<organism evidence="4">
    <name type="scientific">Hymenolepis diminuta</name>
    <name type="common">Rat tapeworm</name>
    <dbReference type="NCBI Taxonomy" id="6216"/>
    <lineage>
        <taxon>Eukaryota</taxon>
        <taxon>Metazoa</taxon>
        <taxon>Spiralia</taxon>
        <taxon>Lophotrochozoa</taxon>
        <taxon>Platyhelminthes</taxon>
        <taxon>Cestoda</taxon>
        <taxon>Eucestoda</taxon>
        <taxon>Cyclophyllidea</taxon>
        <taxon>Hymenolepididae</taxon>
        <taxon>Hymenolepis</taxon>
    </lineage>
</organism>
<sequence>MFRTSNVVMILSSHLRKSDTSQGLRFFRGYVRLPLSTNTVRRDVDPRHLCGDTSGSEFSSSDSEEESTAEKIMEPSAASVVKEPSPSPENLEEEPPSANDEDLLRTDCAENSR</sequence>
<reference evidence="2 3" key="2">
    <citation type="submission" date="2018-11" db="EMBL/GenBank/DDBJ databases">
        <authorList>
            <consortium name="Pathogen Informatics"/>
        </authorList>
    </citation>
    <scope>NUCLEOTIDE SEQUENCE [LARGE SCALE GENOMIC DNA]</scope>
</reference>
<feature type="region of interest" description="Disordered" evidence="1">
    <location>
        <begin position="43"/>
        <end position="113"/>
    </location>
</feature>
<name>A0A0R3SIC6_HYMDI</name>
<feature type="compositionally biased region" description="Basic and acidic residues" evidence="1">
    <location>
        <begin position="102"/>
        <end position="113"/>
    </location>
</feature>
<dbReference type="AlphaFoldDB" id="A0A0R3SIC6"/>
<dbReference type="WBParaSite" id="HDID_0000469101-mRNA-1">
    <property type="protein sequence ID" value="HDID_0000469101-mRNA-1"/>
    <property type="gene ID" value="HDID_0000469101"/>
</dbReference>
<evidence type="ECO:0000256" key="1">
    <source>
        <dbReference type="SAM" id="MobiDB-lite"/>
    </source>
</evidence>
<reference evidence="4" key="1">
    <citation type="submission" date="2017-02" db="UniProtKB">
        <authorList>
            <consortium name="WormBaseParasite"/>
        </authorList>
    </citation>
    <scope>IDENTIFICATION</scope>
</reference>
<evidence type="ECO:0000313" key="2">
    <source>
        <dbReference type="EMBL" id="VDL53639.1"/>
    </source>
</evidence>
<accession>A0A0R3SIC6</accession>
<evidence type="ECO:0000313" key="4">
    <source>
        <dbReference type="WBParaSite" id="HDID_0000469101-mRNA-1"/>
    </source>
</evidence>
<feature type="compositionally biased region" description="Acidic residues" evidence="1">
    <location>
        <begin position="90"/>
        <end position="101"/>
    </location>
</feature>
<gene>
    <name evidence="2" type="ORF">HDID_LOCUS4689</name>
</gene>
<feature type="compositionally biased region" description="Low complexity" evidence="1">
    <location>
        <begin position="51"/>
        <end position="61"/>
    </location>
</feature>
<dbReference type="EMBL" id="UYSG01001914">
    <property type="protein sequence ID" value="VDL53639.1"/>
    <property type="molecule type" value="Genomic_DNA"/>
</dbReference>